<keyword evidence="3" id="KW-0645">Protease</keyword>
<dbReference type="EC" id="3.4.11.-" evidence="3"/>
<evidence type="ECO:0000313" key="3">
    <source>
        <dbReference type="EMBL" id="MPM74474.1"/>
    </source>
</evidence>
<keyword evidence="1" id="KW-0479">Metal-binding</keyword>
<dbReference type="Gene3D" id="3.40.630.10">
    <property type="entry name" value="Zn peptidases"/>
    <property type="match status" value="1"/>
</dbReference>
<dbReference type="GO" id="GO:0004177">
    <property type="term" value="F:aminopeptidase activity"/>
    <property type="evidence" value="ECO:0007669"/>
    <property type="project" value="UniProtKB-KW"/>
</dbReference>
<dbReference type="EMBL" id="VSSQ01025988">
    <property type="protein sequence ID" value="MPM74474.1"/>
    <property type="molecule type" value="Genomic_DNA"/>
</dbReference>
<comment type="caution">
    <text evidence="3">The sequence shown here is derived from an EMBL/GenBank/DDBJ whole genome shotgun (WGS) entry which is preliminary data.</text>
</comment>
<keyword evidence="3" id="KW-0031">Aminopeptidase</keyword>
<reference evidence="3" key="1">
    <citation type="submission" date="2019-08" db="EMBL/GenBank/DDBJ databases">
        <authorList>
            <person name="Kucharzyk K."/>
            <person name="Murdoch R.W."/>
            <person name="Higgins S."/>
            <person name="Loffler F."/>
        </authorList>
    </citation>
    <scope>NUCLEOTIDE SEQUENCE</scope>
</reference>
<accession>A0A645CC20</accession>
<dbReference type="GO" id="GO:0046872">
    <property type="term" value="F:metal ion binding"/>
    <property type="evidence" value="ECO:0007669"/>
    <property type="project" value="UniProtKB-KW"/>
</dbReference>
<proteinExistence type="predicted"/>
<evidence type="ECO:0000256" key="1">
    <source>
        <dbReference type="ARBA" id="ARBA00022723"/>
    </source>
</evidence>
<dbReference type="PANTHER" id="PTHR32481:SF0">
    <property type="entry name" value="AMINOPEPTIDASE YPDE-RELATED"/>
    <property type="match status" value="1"/>
</dbReference>
<organism evidence="3">
    <name type="scientific">bioreactor metagenome</name>
    <dbReference type="NCBI Taxonomy" id="1076179"/>
    <lineage>
        <taxon>unclassified sequences</taxon>
        <taxon>metagenomes</taxon>
        <taxon>ecological metagenomes</taxon>
    </lineage>
</organism>
<name>A0A645CC20_9ZZZZ</name>
<sequence length="160" mass="17443">MLKQNIKTELDVYYAFTVQEEVGCRGGKIAAFNIAPDVGIAVDVVSTGDYPIEKGYSKDLPVKLGSGPSVRIKDGKIISDKNLNEAIINIAKKNNIKYQVDILLNAGTDAASMQQTGSGAASTCINIPTRYIHSPNEMISKRDIDETLKLLCAFLEEYNN</sequence>
<dbReference type="PANTHER" id="PTHR32481">
    <property type="entry name" value="AMINOPEPTIDASE"/>
    <property type="match status" value="1"/>
</dbReference>
<dbReference type="AlphaFoldDB" id="A0A645CC20"/>
<gene>
    <name evidence="3" type="primary">ysdC_33</name>
    <name evidence="3" type="ORF">SDC9_121462</name>
</gene>
<dbReference type="InterPro" id="IPR008007">
    <property type="entry name" value="Peptidase_M42"/>
</dbReference>
<dbReference type="InterPro" id="IPR051464">
    <property type="entry name" value="Peptidase_M42_aminopept"/>
</dbReference>
<evidence type="ECO:0000256" key="2">
    <source>
        <dbReference type="ARBA" id="ARBA00022801"/>
    </source>
</evidence>
<dbReference type="SUPFAM" id="SSF53187">
    <property type="entry name" value="Zn-dependent exopeptidases"/>
    <property type="match status" value="1"/>
</dbReference>
<dbReference type="Pfam" id="PF05343">
    <property type="entry name" value="Peptidase_M42"/>
    <property type="match status" value="1"/>
</dbReference>
<protein>
    <submittedName>
        <fullName evidence="3">Putative aminopeptidase YsdC</fullName>
        <ecNumber evidence="3">3.4.11.-</ecNumber>
    </submittedName>
</protein>
<keyword evidence="2 3" id="KW-0378">Hydrolase</keyword>